<protein>
    <recommendedName>
        <fullName evidence="3">PDZ domain-containing protein</fullName>
    </recommendedName>
</protein>
<dbReference type="GeneID" id="80888803"/>
<sequence>MKMDVFPRKVDSHTVPGPRVDLRFDQGGLIGTGGWFLPQVAQHDFYIHTLEWDMSGAPSGTRTVWTYGEGPHRIEQPGTIDTFSRSIFMVGPVQSSPRDCSHTMRRAPVLHTDLYTPMADFFQDLNSSYRVFIRTAPRGWGGSAFLGSYILEYSDTILDEADAEVTSLLAHEMVHSFTAMSNEENGEENAWYREGMAEYYATFLPYRFGLVPPSYVATRVNSNLYRYYANPEINISMADALKGFYTSWYSEWIPYDRGFVYFLLVDDQLRRLPDKPNLNSSGIFDRTVLELSARWRRGEKVQRTDWLASIGQFLQGGVDCAAQLQAVLTGKPSINLAGRRVESRRNVLRETRQPVIQYGYSRLSASRGIVEGLVPGSHAERAGLRNGDVIVRTGSMTEASQEPLAKYFVVVSRDGEEIRIEYSPREDREVSCWLLESFKDDVTPASIMR</sequence>
<evidence type="ECO:0000313" key="1">
    <source>
        <dbReference type="EMBL" id="KAJ4147096.1"/>
    </source>
</evidence>
<dbReference type="SUPFAM" id="SSF50156">
    <property type="entry name" value="PDZ domain-like"/>
    <property type="match status" value="1"/>
</dbReference>
<organism evidence="1 2">
    <name type="scientific">Akanthomyces muscarius</name>
    <name type="common">Entomopathogenic fungus</name>
    <name type="synonym">Lecanicillium muscarium</name>
    <dbReference type="NCBI Taxonomy" id="2231603"/>
    <lineage>
        <taxon>Eukaryota</taxon>
        <taxon>Fungi</taxon>
        <taxon>Dikarya</taxon>
        <taxon>Ascomycota</taxon>
        <taxon>Pezizomycotina</taxon>
        <taxon>Sordariomycetes</taxon>
        <taxon>Hypocreomycetidae</taxon>
        <taxon>Hypocreales</taxon>
        <taxon>Cordycipitaceae</taxon>
        <taxon>Akanthomyces</taxon>
    </lineage>
</organism>
<name>A0A9W8UGB5_AKAMU</name>
<dbReference type="Gene3D" id="2.30.42.10">
    <property type="match status" value="1"/>
</dbReference>
<dbReference type="InterPro" id="IPR027268">
    <property type="entry name" value="Peptidase_M4/M1_CTD_sf"/>
</dbReference>
<evidence type="ECO:0000313" key="2">
    <source>
        <dbReference type="Proteomes" id="UP001144673"/>
    </source>
</evidence>
<dbReference type="Proteomes" id="UP001144673">
    <property type="component" value="Chromosome 3"/>
</dbReference>
<dbReference type="KEGG" id="amus:LMH87_001644"/>
<dbReference type="RefSeq" id="XP_056050037.1">
    <property type="nucleotide sequence ID" value="XM_056192952.1"/>
</dbReference>
<dbReference type="EMBL" id="JAJHUN010000010">
    <property type="protein sequence ID" value="KAJ4147096.1"/>
    <property type="molecule type" value="Genomic_DNA"/>
</dbReference>
<evidence type="ECO:0008006" key="3">
    <source>
        <dbReference type="Google" id="ProtNLM"/>
    </source>
</evidence>
<keyword evidence="2" id="KW-1185">Reference proteome</keyword>
<accession>A0A9W8UGB5</accession>
<dbReference type="Gene3D" id="1.10.390.10">
    <property type="entry name" value="Neutral Protease Domain 2"/>
    <property type="match status" value="1"/>
</dbReference>
<reference evidence="1" key="1">
    <citation type="journal article" date="2023" name="Access Microbiol">
        <title>De-novo genome assembly for Akanthomyces muscarius, a biocontrol agent of insect agricultural pests.</title>
        <authorList>
            <person name="Erdos Z."/>
            <person name="Studholme D.J."/>
            <person name="Raymond B."/>
            <person name="Sharma M."/>
        </authorList>
    </citation>
    <scope>NUCLEOTIDE SEQUENCE</scope>
    <source>
        <strain evidence="1">Ve6</strain>
    </source>
</reference>
<proteinExistence type="predicted"/>
<dbReference type="AlphaFoldDB" id="A0A9W8UGB5"/>
<gene>
    <name evidence="1" type="ORF">LMH87_001644</name>
</gene>
<comment type="caution">
    <text evidence="1">The sequence shown here is derived from an EMBL/GenBank/DDBJ whole genome shotgun (WGS) entry which is preliminary data.</text>
</comment>
<dbReference type="InterPro" id="IPR036034">
    <property type="entry name" value="PDZ_sf"/>
</dbReference>